<evidence type="ECO:0000256" key="3">
    <source>
        <dbReference type="ARBA" id="ARBA00076361"/>
    </source>
</evidence>
<dbReference type="FunFam" id="3.90.640.10:FF:000007">
    <property type="entry name" value="Actin like 7B"/>
    <property type="match status" value="1"/>
</dbReference>
<dbReference type="AlphaFoldDB" id="A0A8H6XAE5"/>
<dbReference type="SUPFAM" id="SSF53067">
    <property type="entry name" value="Actin-like ATPase domain"/>
    <property type="match status" value="1"/>
</dbReference>
<name>A0A8H6XAE5_9AGAR</name>
<keyword evidence="6" id="KW-1185">Reference proteome</keyword>
<evidence type="ECO:0000256" key="1">
    <source>
        <dbReference type="ARBA" id="ARBA00038483"/>
    </source>
</evidence>
<gene>
    <name evidence="5" type="ORF">MVEN_02137800</name>
</gene>
<dbReference type="Proteomes" id="UP000620124">
    <property type="component" value="Unassembled WGS sequence"/>
</dbReference>
<evidence type="ECO:0000313" key="6">
    <source>
        <dbReference type="Proteomes" id="UP000620124"/>
    </source>
</evidence>
<reference evidence="5" key="1">
    <citation type="submission" date="2020-05" db="EMBL/GenBank/DDBJ databases">
        <title>Mycena genomes resolve the evolution of fungal bioluminescence.</title>
        <authorList>
            <person name="Tsai I.J."/>
        </authorList>
    </citation>
    <scope>NUCLEOTIDE SEQUENCE</scope>
    <source>
        <strain evidence="5">CCC161011</strain>
    </source>
</reference>
<dbReference type="Gene3D" id="3.90.640.10">
    <property type="entry name" value="Actin, Chain A, domain 4"/>
    <property type="match status" value="1"/>
</dbReference>
<dbReference type="EMBL" id="JACAZI010000022">
    <property type="protein sequence ID" value="KAF7337012.1"/>
    <property type="molecule type" value="Genomic_DNA"/>
</dbReference>
<dbReference type="InterPro" id="IPR043129">
    <property type="entry name" value="ATPase_NBD"/>
</dbReference>
<protein>
    <recommendedName>
        <fullName evidence="2">Centractin</fullName>
    </recommendedName>
    <alternativeName>
        <fullName evidence="3">Actin-like protein</fullName>
    </alternativeName>
    <alternativeName>
        <fullName evidence="4">Actin-related protein 1</fullName>
    </alternativeName>
</protein>
<dbReference type="Pfam" id="PF00022">
    <property type="entry name" value="Actin"/>
    <property type="match status" value="1"/>
</dbReference>
<evidence type="ECO:0000256" key="2">
    <source>
        <dbReference type="ARBA" id="ARBA00073387"/>
    </source>
</evidence>
<comment type="caution">
    <text evidence="5">The sequence shown here is derived from an EMBL/GenBank/DDBJ whole genome shotgun (WGS) entry which is preliminary data.</text>
</comment>
<accession>A0A8H6XAE5</accession>
<evidence type="ECO:0000313" key="5">
    <source>
        <dbReference type="EMBL" id="KAF7337012.1"/>
    </source>
</evidence>
<comment type="similarity">
    <text evidence="1">Belongs to the actin family. ARP1 subfamily.</text>
</comment>
<sequence length="160" mass="17775">MFEAFNVPAFYVQIGAILALHASAHATGTAVDSGEDKVIKDLMERGYPLTTTAERELVRDIKATLCYVALDFERESQTTEAEQNYKLPDGQVITVGSERFSAPETLFEPSLVENESAGIHRTIFESIQSCDTHIQQELHKNVILSGRNTMFPGLADRVQK</sequence>
<evidence type="ECO:0000256" key="4">
    <source>
        <dbReference type="ARBA" id="ARBA00083222"/>
    </source>
</evidence>
<dbReference type="SMART" id="SM00268">
    <property type="entry name" value="ACTIN"/>
    <property type="match status" value="1"/>
</dbReference>
<proteinExistence type="inferred from homology"/>
<dbReference type="InterPro" id="IPR004000">
    <property type="entry name" value="Actin"/>
</dbReference>
<dbReference type="OrthoDB" id="5132116at2759"/>
<dbReference type="PANTHER" id="PTHR11937">
    <property type="entry name" value="ACTIN"/>
    <property type="match status" value="1"/>
</dbReference>
<dbReference type="GO" id="GO:0005869">
    <property type="term" value="C:dynactin complex"/>
    <property type="evidence" value="ECO:0007669"/>
    <property type="project" value="UniProtKB-ARBA"/>
</dbReference>
<organism evidence="5 6">
    <name type="scientific">Mycena venus</name>
    <dbReference type="NCBI Taxonomy" id="2733690"/>
    <lineage>
        <taxon>Eukaryota</taxon>
        <taxon>Fungi</taxon>
        <taxon>Dikarya</taxon>
        <taxon>Basidiomycota</taxon>
        <taxon>Agaricomycotina</taxon>
        <taxon>Agaricomycetes</taxon>
        <taxon>Agaricomycetidae</taxon>
        <taxon>Agaricales</taxon>
        <taxon>Marasmiineae</taxon>
        <taxon>Mycenaceae</taxon>
        <taxon>Mycena</taxon>
    </lineage>
</organism>